<reference evidence="5 6" key="1">
    <citation type="submission" date="2024-03" db="EMBL/GenBank/DDBJ databases">
        <title>Sequence of Lycoming College Course Isolates.</title>
        <authorList>
            <person name="Plotts O."/>
            <person name="Newman J."/>
        </authorList>
    </citation>
    <scope>NUCLEOTIDE SEQUENCE [LARGE SCALE GENOMIC DNA]</scope>
    <source>
        <strain evidence="5 6">CJB-3</strain>
    </source>
</reference>
<evidence type="ECO:0000259" key="4">
    <source>
        <dbReference type="PROSITE" id="PS01124"/>
    </source>
</evidence>
<dbReference type="EMBL" id="JBBEUB010000001">
    <property type="protein sequence ID" value="MEJ2901128.1"/>
    <property type="molecule type" value="Genomic_DNA"/>
</dbReference>
<evidence type="ECO:0000256" key="1">
    <source>
        <dbReference type="ARBA" id="ARBA00023015"/>
    </source>
</evidence>
<dbReference type="Pfam" id="PF12833">
    <property type="entry name" value="HTH_18"/>
    <property type="match status" value="1"/>
</dbReference>
<dbReference type="Gene3D" id="1.10.10.60">
    <property type="entry name" value="Homeodomain-like"/>
    <property type="match status" value="1"/>
</dbReference>
<accession>A0ABU8NIN8</accession>
<dbReference type="PANTHER" id="PTHR43280">
    <property type="entry name" value="ARAC-FAMILY TRANSCRIPTIONAL REGULATOR"/>
    <property type="match status" value="1"/>
</dbReference>
<organism evidence="5 6">
    <name type="scientific">Pedobacter panaciterrae</name>
    <dbReference type="NCBI Taxonomy" id="363849"/>
    <lineage>
        <taxon>Bacteria</taxon>
        <taxon>Pseudomonadati</taxon>
        <taxon>Bacteroidota</taxon>
        <taxon>Sphingobacteriia</taxon>
        <taxon>Sphingobacteriales</taxon>
        <taxon>Sphingobacteriaceae</taxon>
        <taxon>Pedobacter</taxon>
    </lineage>
</organism>
<dbReference type="SMART" id="SM00342">
    <property type="entry name" value="HTH_ARAC"/>
    <property type="match status" value="1"/>
</dbReference>
<keyword evidence="1" id="KW-0805">Transcription regulation</keyword>
<evidence type="ECO:0000256" key="3">
    <source>
        <dbReference type="ARBA" id="ARBA00023163"/>
    </source>
</evidence>
<dbReference type="SUPFAM" id="SSF46689">
    <property type="entry name" value="Homeodomain-like"/>
    <property type="match status" value="1"/>
</dbReference>
<evidence type="ECO:0000313" key="6">
    <source>
        <dbReference type="Proteomes" id="UP001378956"/>
    </source>
</evidence>
<evidence type="ECO:0000313" key="5">
    <source>
        <dbReference type="EMBL" id="MEJ2901128.1"/>
    </source>
</evidence>
<dbReference type="PANTHER" id="PTHR43280:SF28">
    <property type="entry name" value="HTH-TYPE TRANSCRIPTIONAL ACTIVATOR RHAS"/>
    <property type="match status" value="1"/>
</dbReference>
<keyword evidence="6" id="KW-1185">Reference proteome</keyword>
<evidence type="ECO:0000256" key="2">
    <source>
        <dbReference type="ARBA" id="ARBA00023125"/>
    </source>
</evidence>
<feature type="domain" description="HTH araC/xylS-type" evidence="4">
    <location>
        <begin position="17"/>
        <end position="114"/>
    </location>
</feature>
<proteinExistence type="predicted"/>
<gene>
    <name evidence="5" type="ORF">WAE58_01755</name>
</gene>
<dbReference type="InterPro" id="IPR009057">
    <property type="entry name" value="Homeodomain-like_sf"/>
</dbReference>
<comment type="caution">
    <text evidence="5">The sequence shown here is derived from an EMBL/GenBank/DDBJ whole genome shotgun (WGS) entry which is preliminary data.</text>
</comment>
<dbReference type="RefSeq" id="WP_246269735.1">
    <property type="nucleotide sequence ID" value="NZ_JABMKW010000020.1"/>
</dbReference>
<name>A0ABU8NIN8_9SPHI</name>
<dbReference type="InterPro" id="IPR018060">
    <property type="entry name" value="HTH_AraC"/>
</dbReference>
<protein>
    <submittedName>
        <fullName evidence="5">AraC family transcriptional regulator</fullName>
    </submittedName>
</protein>
<keyword evidence="2" id="KW-0238">DNA-binding</keyword>
<dbReference type="Proteomes" id="UP001378956">
    <property type="component" value="Unassembled WGS sequence"/>
</dbReference>
<keyword evidence="3" id="KW-0804">Transcription</keyword>
<dbReference type="PROSITE" id="PS01124">
    <property type="entry name" value="HTH_ARAC_FAMILY_2"/>
    <property type="match status" value="1"/>
</dbReference>
<sequence length="117" mass="13542">MKRGDEITRTYFDFLDLHLAEIVSGEATEMLTLNEIASALCVSHTHLTDTIQQTMGHHPCYFYDLKIVEQAKEMMLHTDRSIADIAKRLTYDPSNFSKFFRKFTGQTPGAFRKLHKK</sequence>